<evidence type="ECO:0000313" key="1">
    <source>
        <dbReference type="EMBL" id="PPB12832.1"/>
    </source>
</evidence>
<proteinExistence type="predicted"/>
<reference evidence="1 2" key="1">
    <citation type="submission" date="2018-02" db="EMBL/GenBank/DDBJ databases">
        <title>Comparative analysis of genomes of three Brevibacillus laterosporus strains producers of potent antimicrobials isolated from silage.</title>
        <authorList>
            <person name="Kojic M."/>
            <person name="Miljkovic M."/>
            <person name="Studholme D."/>
            <person name="Filipic B."/>
        </authorList>
    </citation>
    <scope>NUCLEOTIDE SEQUENCE [LARGE SCALE GENOMIC DNA]</scope>
    <source>
        <strain evidence="1 2">BGSP11</strain>
    </source>
</reference>
<dbReference type="Proteomes" id="UP000239759">
    <property type="component" value="Unassembled WGS sequence"/>
</dbReference>
<accession>A0AAP8QGK2</accession>
<gene>
    <name evidence="1" type="ORF">C4A77_00160</name>
</gene>
<organism evidence="1 2">
    <name type="scientific">Brevibacillus laterosporus</name>
    <name type="common">Bacillus laterosporus</name>
    <dbReference type="NCBI Taxonomy" id="1465"/>
    <lineage>
        <taxon>Bacteria</taxon>
        <taxon>Bacillati</taxon>
        <taxon>Bacillota</taxon>
        <taxon>Bacilli</taxon>
        <taxon>Bacillales</taxon>
        <taxon>Paenibacillaceae</taxon>
        <taxon>Brevibacillus</taxon>
    </lineage>
</organism>
<comment type="caution">
    <text evidence="1">The sequence shown here is derived from an EMBL/GenBank/DDBJ whole genome shotgun (WGS) entry which is preliminary data.</text>
</comment>
<dbReference type="EMBL" id="PRKQ01000001">
    <property type="protein sequence ID" value="PPB12832.1"/>
    <property type="molecule type" value="Genomic_DNA"/>
</dbReference>
<dbReference type="RefSeq" id="WP_104030233.1">
    <property type="nucleotide sequence ID" value="NZ_JBCMRS010000028.1"/>
</dbReference>
<dbReference type="AlphaFoldDB" id="A0AAP8QGK2"/>
<name>A0AAP8QGK2_BRELA</name>
<evidence type="ECO:0000313" key="2">
    <source>
        <dbReference type="Proteomes" id="UP000239759"/>
    </source>
</evidence>
<protein>
    <submittedName>
        <fullName evidence="1">Uncharacterized protein</fullName>
    </submittedName>
</protein>
<sequence>MQYGIREICNVVLKDIVTKEPVAYFETLKTSTMEFSGSTVYATGGRGNPKRIGWDSDREISMKMEDGLISKETFAIATGTTFKATTRSIHKKEVLTVEEDGTDKIIKLTKKPTTTKGYNTFFFKTDDGSSMLEKLSGSVTTTGSTTKVKLTGSIESGDMVIADYYIDAPTKSQSMDITSKTFPGTYILEADTLWRNEDDEDFEAKYTIPKLKIKPNFTLTHGAAGDPSVFNFEAEVLADKKSGDGMVFIDLLEE</sequence>